<proteinExistence type="predicted"/>
<accession>A0A917EUH3</accession>
<keyword evidence="2" id="KW-1185">Reference proteome</keyword>
<dbReference type="AlphaFoldDB" id="A0A917EUH3"/>
<reference evidence="1" key="2">
    <citation type="submission" date="2020-09" db="EMBL/GenBank/DDBJ databases">
        <authorList>
            <person name="Sun Q."/>
            <person name="Zhou Y."/>
        </authorList>
    </citation>
    <scope>NUCLEOTIDE SEQUENCE</scope>
    <source>
        <strain evidence="1">CGMCC 1.12153</strain>
    </source>
</reference>
<comment type="caution">
    <text evidence="1">The sequence shown here is derived from an EMBL/GenBank/DDBJ whole genome shotgun (WGS) entry which is preliminary data.</text>
</comment>
<sequence length="86" mass="10822">MFGESVFIRLLRWSYSRKKMVRGYYSKFPNSVIYFRRIRRFYIIYTLDWDERDPIITNEDREEMQYLINDVLGRKSEYLKRKSRSM</sequence>
<gene>
    <name evidence="1" type="ORF">GCM10010954_00010</name>
</gene>
<evidence type="ECO:0000313" key="1">
    <source>
        <dbReference type="EMBL" id="GGF05719.1"/>
    </source>
</evidence>
<dbReference type="Proteomes" id="UP000660110">
    <property type="component" value="Unassembled WGS sequence"/>
</dbReference>
<dbReference type="EMBL" id="BMEL01000001">
    <property type="protein sequence ID" value="GGF05719.1"/>
    <property type="molecule type" value="Genomic_DNA"/>
</dbReference>
<reference evidence="1" key="1">
    <citation type="journal article" date="2014" name="Int. J. Syst. Evol. Microbiol.">
        <title>Complete genome sequence of Corynebacterium casei LMG S-19264T (=DSM 44701T), isolated from a smear-ripened cheese.</title>
        <authorList>
            <consortium name="US DOE Joint Genome Institute (JGI-PGF)"/>
            <person name="Walter F."/>
            <person name="Albersmeier A."/>
            <person name="Kalinowski J."/>
            <person name="Ruckert C."/>
        </authorList>
    </citation>
    <scope>NUCLEOTIDE SEQUENCE</scope>
    <source>
        <strain evidence="1">CGMCC 1.12153</strain>
    </source>
</reference>
<name>A0A917EUH3_HALAA</name>
<protein>
    <submittedName>
        <fullName evidence="1">Uncharacterized protein</fullName>
    </submittedName>
</protein>
<evidence type="ECO:0000313" key="2">
    <source>
        <dbReference type="Proteomes" id="UP000660110"/>
    </source>
</evidence>
<organism evidence="1 2">
    <name type="scientific">Halobacillus andaensis</name>
    <dbReference type="NCBI Taxonomy" id="1176239"/>
    <lineage>
        <taxon>Bacteria</taxon>
        <taxon>Bacillati</taxon>
        <taxon>Bacillota</taxon>
        <taxon>Bacilli</taxon>
        <taxon>Bacillales</taxon>
        <taxon>Bacillaceae</taxon>
        <taxon>Halobacillus</taxon>
    </lineage>
</organism>